<keyword evidence="3" id="KW-1185">Reference proteome</keyword>
<proteinExistence type="inferred from homology"/>
<dbReference type="CDD" id="cd05233">
    <property type="entry name" value="SDR_c"/>
    <property type="match status" value="1"/>
</dbReference>
<dbReference type="InterPro" id="IPR036291">
    <property type="entry name" value="NAD(P)-bd_dom_sf"/>
</dbReference>
<name>A0A9Q0RJY1_BLOTA</name>
<dbReference type="EMBL" id="JAPWDV010000003">
    <property type="protein sequence ID" value="KAJ6217209.1"/>
    <property type="molecule type" value="Genomic_DNA"/>
</dbReference>
<evidence type="ECO:0000313" key="2">
    <source>
        <dbReference type="EMBL" id="KAJ6217209.1"/>
    </source>
</evidence>
<dbReference type="OMA" id="LTTHIAC"/>
<sequence>MSLKEKSYNFTGKVAIVTGSSSGIGSAIALQLASNGALVVITGRSESKLETISKKIETISNRKPLQMVGDLLNRSFAPKLVEETIEKYGRIDYLVNNAGAPSHNESTIKGSIVNISSAASMKPWMLLYSTAKAALDMLTKTSAGCLASKGIRVNSINPGPVYTSNGRFFATEDYYHSNREQLEAMTALKRIGNPDDVANVALFLLSDQAINMTGSIVACDGGVLVCME</sequence>
<dbReference type="Pfam" id="PF13561">
    <property type="entry name" value="adh_short_C2"/>
    <property type="match status" value="1"/>
</dbReference>
<dbReference type="Gene3D" id="3.40.50.720">
    <property type="entry name" value="NAD(P)-binding Rossmann-like Domain"/>
    <property type="match status" value="2"/>
</dbReference>
<gene>
    <name evidence="2" type="ORF">RDWZM_008366</name>
</gene>
<dbReference type="InterPro" id="IPR002347">
    <property type="entry name" value="SDR_fam"/>
</dbReference>
<dbReference type="SUPFAM" id="SSF51735">
    <property type="entry name" value="NAD(P)-binding Rossmann-fold domains"/>
    <property type="match status" value="1"/>
</dbReference>
<protein>
    <submittedName>
        <fullName evidence="2">Uncharacterized protein</fullName>
    </submittedName>
</protein>
<dbReference type="Pfam" id="PF00106">
    <property type="entry name" value="adh_short"/>
    <property type="match status" value="1"/>
</dbReference>
<dbReference type="PRINTS" id="PR00081">
    <property type="entry name" value="GDHRDH"/>
</dbReference>
<dbReference type="AlphaFoldDB" id="A0A9Q0RJY1"/>
<organism evidence="2 3">
    <name type="scientific">Blomia tropicalis</name>
    <name type="common">Mite</name>
    <dbReference type="NCBI Taxonomy" id="40697"/>
    <lineage>
        <taxon>Eukaryota</taxon>
        <taxon>Metazoa</taxon>
        <taxon>Ecdysozoa</taxon>
        <taxon>Arthropoda</taxon>
        <taxon>Chelicerata</taxon>
        <taxon>Arachnida</taxon>
        <taxon>Acari</taxon>
        <taxon>Acariformes</taxon>
        <taxon>Sarcoptiformes</taxon>
        <taxon>Astigmata</taxon>
        <taxon>Glycyphagoidea</taxon>
        <taxon>Echimyopodidae</taxon>
        <taxon>Blomia</taxon>
    </lineage>
</organism>
<dbReference type="PANTHER" id="PTHR43975:SF2">
    <property type="entry name" value="EG:BACR7A4.14 PROTEIN-RELATED"/>
    <property type="match status" value="1"/>
</dbReference>
<evidence type="ECO:0000256" key="1">
    <source>
        <dbReference type="RuleBase" id="RU000363"/>
    </source>
</evidence>
<dbReference type="PANTHER" id="PTHR43975">
    <property type="entry name" value="ZGC:101858"/>
    <property type="match status" value="1"/>
</dbReference>
<dbReference type="Proteomes" id="UP001142055">
    <property type="component" value="Chromosome 3"/>
</dbReference>
<evidence type="ECO:0000313" key="3">
    <source>
        <dbReference type="Proteomes" id="UP001142055"/>
    </source>
</evidence>
<dbReference type="PRINTS" id="PR00080">
    <property type="entry name" value="SDRFAMILY"/>
</dbReference>
<comment type="caution">
    <text evidence="2">The sequence shown here is derived from an EMBL/GenBank/DDBJ whole genome shotgun (WGS) entry which is preliminary data.</text>
</comment>
<accession>A0A9Q0RJY1</accession>
<reference evidence="2" key="1">
    <citation type="submission" date="2022-12" db="EMBL/GenBank/DDBJ databases">
        <title>Genome assemblies of Blomia tropicalis.</title>
        <authorList>
            <person name="Cui Y."/>
        </authorList>
    </citation>
    <scope>NUCLEOTIDE SEQUENCE</scope>
    <source>
        <tissue evidence="2">Adult mites</tissue>
    </source>
</reference>
<comment type="similarity">
    <text evidence="1">Belongs to the short-chain dehydrogenases/reductases (SDR) family.</text>
</comment>